<gene>
    <name evidence="1" type="ORF">T05_10409</name>
</gene>
<accession>A0A0V0U1Q6</accession>
<dbReference type="EMBL" id="JYDJ01000081">
    <property type="protein sequence ID" value="KRX45169.1"/>
    <property type="molecule type" value="Genomic_DNA"/>
</dbReference>
<sequence>MKYSSNDHTWGNSSKYSERTVVLRIMCRGHSLFFHKATTIASDCNPSTSDILHKYRLTRLRKVIVALSNEQFAGYRYKALSPQTELNQRHVGYKQRFKVTAMTSFRQCKG</sequence>
<comment type="caution">
    <text evidence="1">The sequence shown here is derived from an EMBL/GenBank/DDBJ whole genome shotgun (WGS) entry which is preliminary data.</text>
</comment>
<dbReference type="AlphaFoldDB" id="A0A0V0U1Q6"/>
<protein>
    <submittedName>
        <fullName evidence="1">Uncharacterized protein</fullName>
    </submittedName>
</protein>
<evidence type="ECO:0000313" key="1">
    <source>
        <dbReference type="EMBL" id="KRX45169.1"/>
    </source>
</evidence>
<proteinExistence type="predicted"/>
<keyword evidence="2" id="KW-1185">Reference proteome</keyword>
<organism evidence="1 2">
    <name type="scientific">Trichinella murrelli</name>
    <dbReference type="NCBI Taxonomy" id="144512"/>
    <lineage>
        <taxon>Eukaryota</taxon>
        <taxon>Metazoa</taxon>
        <taxon>Ecdysozoa</taxon>
        <taxon>Nematoda</taxon>
        <taxon>Enoplea</taxon>
        <taxon>Dorylaimia</taxon>
        <taxon>Trichinellida</taxon>
        <taxon>Trichinellidae</taxon>
        <taxon>Trichinella</taxon>
    </lineage>
</organism>
<name>A0A0V0U1Q6_9BILA</name>
<evidence type="ECO:0000313" key="2">
    <source>
        <dbReference type="Proteomes" id="UP000055048"/>
    </source>
</evidence>
<reference evidence="1 2" key="1">
    <citation type="submission" date="2015-01" db="EMBL/GenBank/DDBJ databases">
        <title>Evolution of Trichinella species and genotypes.</title>
        <authorList>
            <person name="Korhonen P.K."/>
            <person name="Edoardo P."/>
            <person name="Giuseppe L.R."/>
            <person name="Gasser R.B."/>
        </authorList>
    </citation>
    <scope>NUCLEOTIDE SEQUENCE [LARGE SCALE GENOMIC DNA]</scope>
    <source>
        <strain evidence="1">ISS417</strain>
    </source>
</reference>
<dbReference type="Proteomes" id="UP000055048">
    <property type="component" value="Unassembled WGS sequence"/>
</dbReference>